<evidence type="ECO:0000256" key="1">
    <source>
        <dbReference type="SAM" id="Phobius"/>
    </source>
</evidence>
<name>A0A3B0MIH5_THEAN</name>
<feature type="transmembrane region" description="Helical" evidence="1">
    <location>
        <begin position="175"/>
        <end position="194"/>
    </location>
</feature>
<evidence type="ECO:0000313" key="2">
    <source>
        <dbReference type="EMBL" id="SVP88366.1"/>
    </source>
</evidence>
<proteinExistence type="predicted"/>
<feature type="transmembrane region" description="Helical" evidence="1">
    <location>
        <begin position="34"/>
        <end position="58"/>
    </location>
</feature>
<dbReference type="VEuPathDB" id="PiroplasmaDB:TA19265"/>
<feature type="transmembrane region" description="Helical" evidence="1">
    <location>
        <begin position="64"/>
        <end position="85"/>
    </location>
</feature>
<feature type="transmembrane region" description="Helical" evidence="1">
    <location>
        <begin position="131"/>
        <end position="154"/>
    </location>
</feature>
<gene>
    <name evidence="2" type="ORF">TAT_000023000</name>
    <name evidence="3" type="ORF">TAV_000022900</name>
</gene>
<keyword evidence="1" id="KW-0812">Transmembrane</keyword>
<protein>
    <submittedName>
        <fullName evidence="3">Uncharacterized protein</fullName>
    </submittedName>
</protein>
<evidence type="ECO:0000313" key="3">
    <source>
        <dbReference type="EMBL" id="SVP89534.1"/>
    </source>
</evidence>
<accession>A0A3B0MIH5</accession>
<organism evidence="3">
    <name type="scientific">Theileria annulata</name>
    <dbReference type="NCBI Taxonomy" id="5874"/>
    <lineage>
        <taxon>Eukaryota</taxon>
        <taxon>Sar</taxon>
        <taxon>Alveolata</taxon>
        <taxon>Apicomplexa</taxon>
        <taxon>Aconoidasida</taxon>
        <taxon>Piroplasmida</taxon>
        <taxon>Theileriidae</taxon>
        <taxon>Theileria</taxon>
    </lineage>
</organism>
<dbReference type="EMBL" id="UIVS01000001">
    <property type="protein sequence ID" value="SVP89534.1"/>
    <property type="molecule type" value="Genomic_DNA"/>
</dbReference>
<keyword evidence="1" id="KW-0472">Membrane</keyword>
<sequence length="251" mass="28063">MKSNILLNGAKTLKNYDWFDHELPLSKLPLMPSLLSTTVGAGIGALCSIIVNCALVELSTSSFFTLYFGFTFIIIGLAILWRLTASSDFNDQNQTRNLKIFGFMIVFSGLLCFFLRKNWFIALPTSLKTVVYTLLGVSTSFALTFTIVDIINYFMATLETTVSKPLVESKSQVHLILSIALVMGAIFGFTFGLMDVEDEAAYHVQLALMKEEKYTYPIGILLGGAAGFGNEYLRQQESWRFNRDNAYDVEI</sequence>
<dbReference type="EMBL" id="UIVT01000001">
    <property type="protein sequence ID" value="SVP88366.1"/>
    <property type="molecule type" value="Genomic_DNA"/>
</dbReference>
<reference evidence="3" key="1">
    <citation type="submission" date="2018-07" db="EMBL/GenBank/DDBJ databases">
        <authorList>
            <person name="Quirk P.G."/>
            <person name="Krulwich T.A."/>
        </authorList>
    </citation>
    <scope>NUCLEOTIDE SEQUENCE</scope>
    <source>
        <strain evidence="3">Anand</strain>
    </source>
</reference>
<dbReference type="AlphaFoldDB" id="A0A3B0MIH5"/>
<keyword evidence="1" id="KW-1133">Transmembrane helix</keyword>
<feature type="transmembrane region" description="Helical" evidence="1">
    <location>
        <begin position="97"/>
        <end position="116"/>
    </location>
</feature>